<dbReference type="HOGENOM" id="CLU_400088_0_0_1"/>
<gene>
    <name evidence="2" type="ORF">HMPREF1541_08849</name>
</gene>
<proteinExistence type="predicted"/>
<feature type="region of interest" description="Disordered" evidence="1">
    <location>
        <begin position="33"/>
        <end position="66"/>
    </location>
</feature>
<dbReference type="eggNOG" id="ENOG502TDEI">
    <property type="taxonomic scope" value="Eukaryota"/>
</dbReference>
<reference evidence="2 3" key="1">
    <citation type="submission" date="2013-03" db="EMBL/GenBank/DDBJ databases">
        <title>The Genome Sequence of Phialophora europaea CBS 101466.</title>
        <authorList>
            <consortium name="The Broad Institute Genomics Platform"/>
            <person name="Cuomo C."/>
            <person name="de Hoog S."/>
            <person name="Gorbushina A."/>
            <person name="Walker B."/>
            <person name="Young S.K."/>
            <person name="Zeng Q."/>
            <person name="Gargeya S."/>
            <person name="Fitzgerald M."/>
            <person name="Haas B."/>
            <person name="Abouelleil A."/>
            <person name="Allen A.W."/>
            <person name="Alvarado L."/>
            <person name="Arachchi H.M."/>
            <person name="Berlin A.M."/>
            <person name="Chapman S.B."/>
            <person name="Gainer-Dewar J."/>
            <person name="Goldberg J."/>
            <person name="Griggs A."/>
            <person name="Gujja S."/>
            <person name="Hansen M."/>
            <person name="Howarth C."/>
            <person name="Imamovic A."/>
            <person name="Ireland A."/>
            <person name="Larimer J."/>
            <person name="McCowan C."/>
            <person name="Murphy C."/>
            <person name="Pearson M."/>
            <person name="Poon T.W."/>
            <person name="Priest M."/>
            <person name="Roberts A."/>
            <person name="Saif S."/>
            <person name="Shea T."/>
            <person name="Sisk P."/>
            <person name="Sykes S."/>
            <person name="Wortman J."/>
            <person name="Nusbaum C."/>
            <person name="Birren B."/>
        </authorList>
    </citation>
    <scope>NUCLEOTIDE SEQUENCE [LARGE SCALE GENOMIC DNA]</scope>
    <source>
        <strain evidence="2 3">CBS 101466</strain>
    </source>
</reference>
<dbReference type="OrthoDB" id="10254945at2759"/>
<dbReference type="VEuPathDB" id="FungiDB:HMPREF1541_08849"/>
<protein>
    <submittedName>
        <fullName evidence="2">Uncharacterized protein</fullName>
    </submittedName>
</protein>
<sequence length="688" mass="76729">MDPSNRPQSNINNCDEPVSPRTCPHNYTATLNNNSLSLNAGPDTGRFRRSSAPPYTPKETHQQGKPCQRLIKTRILQYTGHTLGKRGNQRYLLPPPPKRRCLHSERAPSDPSLQHLSSYPDIYPTADRDQAQRANPFVTTYHTDPDLSRLPLTALEFASIVLPPEPERDWIAAIGFGNDNPASTNHRNLNVVGVHPLFRQLLRPAHDGCNSWHNSRAFPDLWRAAQLATRFLSNQHTLAFFHKILFQEPALLERESEFYGVDVLHLAEAPEDTYGLTQQQKTVTTDALAALAPHIAIAFATGADTHAATTWAYTTRVPSSNPTATLTARRQRHKPLLTARTTPPPAQSTTTFIDPAAPSPADIAHPHAWSPHHLPVLDSYHPQTALVRSLGFRGTNARIALSPLFLRLLHRHSHAPTPPFHARQYALFFLAVTLVHEVAHAAWMCRWPAPAAAAAAATATTDGHPAEGRKEEEEYEPFVGSHRRAELGHAWEASVFGGNCVEVLGQRAASAGGADRDWSDVFSLGVGVRTWPDGREQMVRCGVWEGVVPLARLVDDSVDAGDCDLEVDESSGELACPKAQSGDRWETLRIVPFRFVAGLFQEAFWEWADDTTVRVKEGRDVAAGGCRPRRKREVQQEVVPPFRRWMERQVRSWVGVRFENVDWNMLRGARPGDYDVEMEGVRAEEEEH</sequence>
<evidence type="ECO:0000256" key="1">
    <source>
        <dbReference type="SAM" id="MobiDB-lite"/>
    </source>
</evidence>
<dbReference type="RefSeq" id="XP_008721389.1">
    <property type="nucleotide sequence ID" value="XM_008723167.1"/>
</dbReference>
<dbReference type="AlphaFoldDB" id="W2RJC1"/>
<evidence type="ECO:0000313" key="3">
    <source>
        <dbReference type="Proteomes" id="UP000030752"/>
    </source>
</evidence>
<dbReference type="GeneID" id="19976188"/>
<dbReference type="InParanoid" id="W2RJC1"/>
<dbReference type="EMBL" id="KB822725">
    <property type="protein sequence ID" value="ETN36571.1"/>
    <property type="molecule type" value="Genomic_DNA"/>
</dbReference>
<feature type="compositionally biased region" description="Polar residues" evidence="1">
    <location>
        <begin position="1"/>
        <end position="13"/>
    </location>
</feature>
<evidence type="ECO:0000313" key="2">
    <source>
        <dbReference type="EMBL" id="ETN36571.1"/>
    </source>
</evidence>
<organism evidence="2 3">
    <name type="scientific">Cyphellophora europaea (strain CBS 101466)</name>
    <name type="common">Phialophora europaea</name>
    <dbReference type="NCBI Taxonomy" id="1220924"/>
    <lineage>
        <taxon>Eukaryota</taxon>
        <taxon>Fungi</taxon>
        <taxon>Dikarya</taxon>
        <taxon>Ascomycota</taxon>
        <taxon>Pezizomycotina</taxon>
        <taxon>Eurotiomycetes</taxon>
        <taxon>Chaetothyriomycetidae</taxon>
        <taxon>Chaetothyriales</taxon>
        <taxon>Cyphellophoraceae</taxon>
        <taxon>Cyphellophora</taxon>
    </lineage>
</organism>
<feature type="region of interest" description="Disordered" evidence="1">
    <location>
        <begin position="1"/>
        <end position="20"/>
    </location>
</feature>
<accession>W2RJC1</accession>
<keyword evidence="3" id="KW-1185">Reference proteome</keyword>
<feature type="region of interest" description="Disordered" evidence="1">
    <location>
        <begin position="80"/>
        <end position="119"/>
    </location>
</feature>
<name>W2RJC1_CYPE1</name>
<dbReference type="Proteomes" id="UP000030752">
    <property type="component" value="Unassembled WGS sequence"/>
</dbReference>